<keyword evidence="2" id="KW-0472">Membrane</keyword>
<evidence type="ECO:0000313" key="4">
    <source>
        <dbReference type="Proteomes" id="UP001611383"/>
    </source>
</evidence>
<keyword evidence="4" id="KW-1185">Reference proteome</keyword>
<feature type="transmembrane region" description="Helical" evidence="2">
    <location>
        <begin position="293"/>
        <end position="314"/>
    </location>
</feature>
<feature type="compositionally biased region" description="Polar residues" evidence="1">
    <location>
        <begin position="268"/>
        <end position="281"/>
    </location>
</feature>
<feature type="region of interest" description="Disordered" evidence="1">
    <location>
        <begin position="215"/>
        <end position="234"/>
    </location>
</feature>
<reference evidence="3 4" key="1">
    <citation type="submission" date="2019-08" db="EMBL/GenBank/DDBJ databases">
        <title>Archangium and Cystobacter genomes.</title>
        <authorList>
            <person name="Chen I.-C.K."/>
            <person name="Wielgoss S."/>
        </authorList>
    </citation>
    <scope>NUCLEOTIDE SEQUENCE [LARGE SCALE GENOMIC DNA]</scope>
    <source>
        <strain evidence="3 4">Cbm 6</strain>
    </source>
</reference>
<feature type="region of interest" description="Disordered" evidence="1">
    <location>
        <begin position="140"/>
        <end position="163"/>
    </location>
</feature>
<dbReference type="RefSeq" id="WP_395812687.1">
    <property type="nucleotide sequence ID" value="NZ_CP043494.1"/>
</dbReference>
<dbReference type="PROSITE" id="PS51257">
    <property type="entry name" value="PROKAR_LIPOPROTEIN"/>
    <property type="match status" value="1"/>
</dbReference>
<feature type="region of interest" description="Disordered" evidence="1">
    <location>
        <begin position="178"/>
        <end position="199"/>
    </location>
</feature>
<evidence type="ECO:0000256" key="1">
    <source>
        <dbReference type="SAM" id="MobiDB-lite"/>
    </source>
</evidence>
<accession>A0ABY9WHE4</accession>
<organism evidence="3 4">
    <name type="scientific">Archangium minus</name>
    <dbReference type="NCBI Taxonomy" id="83450"/>
    <lineage>
        <taxon>Bacteria</taxon>
        <taxon>Pseudomonadati</taxon>
        <taxon>Myxococcota</taxon>
        <taxon>Myxococcia</taxon>
        <taxon>Myxococcales</taxon>
        <taxon>Cystobacterineae</taxon>
        <taxon>Archangiaceae</taxon>
        <taxon>Archangium</taxon>
    </lineage>
</organism>
<evidence type="ECO:0000313" key="3">
    <source>
        <dbReference type="EMBL" id="WNG42703.1"/>
    </source>
</evidence>
<name>A0ABY9WHE4_9BACT</name>
<feature type="region of interest" description="Disordered" evidence="1">
    <location>
        <begin position="252"/>
        <end position="284"/>
    </location>
</feature>
<protein>
    <submittedName>
        <fullName evidence="3">Uncharacterized protein</fullName>
    </submittedName>
</protein>
<keyword evidence="2" id="KW-1133">Transmembrane helix</keyword>
<sequence length="395" mass="41939">MHKDSSPALPMGSSETSRQLVFLVLVLLGCLSLIPLAAHAQEHEEVKIYILSARRLYEDLEFEHALEQISRAKHFSRTKAEDVLLSLYEGVILADLSKADESSAAFKAALFLQPDAKLPLKVAPKVEKAFESVRQQVQREMAKQAVRNPGAHTQVPAADHSPVKVKPQDLSVNQPLAELQPEPSTVSASQRLQATEAAPPSFVKEVAQARRDPALTQAQPPVSERPPAEVPPQDVPTRMPLAARVQLASPVASVSPPHPTTEAVPQAQAPSSTEASPTSVTKVARSGGMRSRAWLPAALGGVLLAGGGGFYALARNEQSKLRGDDSSLVTLQDVERSASRGSTYQAVGMGLAGAGVVGLGLATGMYLLGEPAEPQKVELGLSTNGTSAFVYGRWP</sequence>
<gene>
    <name evidence="3" type="ORF">F0U60_00290</name>
</gene>
<evidence type="ECO:0000256" key="2">
    <source>
        <dbReference type="SAM" id="Phobius"/>
    </source>
</evidence>
<keyword evidence="2" id="KW-0812">Transmembrane</keyword>
<feature type="compositionally biased region" description="Polar residues" evidence="1">
    <location>
        <begin position="182"/>
        <end position="193"/>
    </location>
</feature>
<dbReference type="Proteomes" id="UP001611383">
    <property type="component" value="Chromosome"/>
</dbReference>
<proteinExistence type="predicted"/>
<dbReference type="EMBL" id="CP043494">
    <property type="protein sequence ID" value="WNG42703.1"/>
    <property type="molecule type" value="Genomic_DNA"/>
</dbReference>
<feature type="transmembrane region" description="Helical" evidence="2">
    <location>
        <begin position="346"/>
        <end position="368"/>
    </location>
</feature>